<keyword evidence="5" id="KW-0238">DNA-binding</keyword>
<feature type="compositionally biased region" description="Polar residues" evidence="8">
    <location>
        <begin position="152"/>
        <end position="178"/>
    </location>
</feature>
<feature type="region of interest" description="Disordered" evidence="8">
    <location>
        <begin position="827"/>
        <end position="877"/>
    </location>
</feature>
<dbReference type="GO" id="GO:0000981">
    <property type="term" value="F:DNA-binding transcription factor activity, RNA polymerase II-specific"/>
    <property type="evidence" value="ECO:0007669"/>
    <property type="project" value="InterPro"/>
</dbReference>
<dbReference type="GO" id="GO:0000976">
    <property type="term" value="F:transcription cis-regulatory region binding"/>
    <property type="evidence" value="ECO:0007669"/>
    <property type="project" value="TreeGrafter"/>
</dbReference>
<evidence type="ECO:0000256" key="2">
    <source>
        <dbReference type="ARBA" id="ARBA00022723"/>
    </source>
</evidence>
<keyword evidence="7" id="KW-0539">Nucleus</keyword>
<comment type="subcellular location">
    <subcellularLocation>
        <location evidence="1">Nucleus</location>
    </subcellularLocation>
</comment>
<evidence type="ECO:0000256" key="3">
    <source>
        <dbReference type="ARBA" id="ARBA00022833"/>
    </source>
</evidence>
<evidence type="ECO:0000256" key="7">
    <source>
        <dbReference type="ARBA" id="ARBA00023242"/>
    </source>
</evidence>
<dbReference type="PROSITE" id="PS00463">
    <property type="entry name" value="ZN2_CY6_FUNGAL_1"/>
    <property type="match status" value="1"/>
</dbReference>
<protein>
    <recommendedName>
        <fullName evidence="9">Zn(2)-C6 fungal-type domain-containing protein</fullName>
    </recommendedName>
</protein>
<dbReference type="Pfam" id="PF00172">
    <property type="entry name" value="Zn_clus"/>
    <property type="match status" value="1"/>
</dbReference>
<evidence type="ECO:0000256" key="5">
    <source>
        <dbReference type="ARBA" id="ARBA00023125"/>
    </source>
</evidence>
<dbReference type="EMBL" id="JAAMPI010001083">
    <property type="protein sequence ID" value="KAF4626796.1"/>
    <property type="molecule type" value="Genomic_DNA"/>
</dbReference>
<evidence type="ECO:0000313" key="10">
    <source>
        <dbReference type="EMBL" id="KAF4626796.1"/>
    </source>
</evidence>
<dbReference type="CDD" id="cd12148">
    <property type="entry name" value="fungal_TF_MHR"/>
    <property type="match status" value="1"/>
</dbReference>
<dbReference type="InterPro" id="IPR036864">
    <property type="entry name" value="Zn2-C6_fun-type_DNA-bd_sf"/>
</dbReference>
<dbReference type="GO" id="GO:0005634">
    <property type="term" value="C:nucleus"/>
    <property type="evidence" value="ECO:0007669"/>
    <property type="project" value="UniProtKB-SubCell"/>
</dbReference>
<accession>A0A8H4RDT9</accession>
<dbReference type="OrthoDB" id="8062037at2759"/>
<keyword evidence="11" id="KW-1185">Reference proteome</keyword>
<sequence length="997" mass="109930">MASPSKDTEDCFTILYFASASSYAARESERLPAPLPLSKLFEALESKYTGMKTKVLDSCLVTVNLETPRGRNVKFRTDRAQTTDEPPTLSASLSLKKMSSQIQIDPRLRDPPPPPSSSTSSFSQHLSNAINNLPIAANPSTSHSPGPPRHQQYPSMQDGSQYLPQTPQSAGHATSDNDGGNAGHDDSQNDPKRPRACEACRGLKVRCEPDPNNPDGPCKRCGKAGRNCVVTVPSRKRQKKTDSRVAELEKKIDALTASLHATKSGSSSAGQNGENVLDQDGLNAQARNNPYQQVTNGGYNSPFVSRPEVRMNSAEWTGYPKPPEFESKKSSGPPMVVAGQKRKHAESHDFSSGTAMTLGSISRKSIEGAAGQPQYGLSESVAGSSAQKQAQTHEYADVVDRGLLTADMANKMFVSYVERMVPHLPAVVFPPGTTAAEVRKSKPTLFLAILGASSGMNYPELQRTLTKEVMGIYAERVIVNGEKTLELIQAVHVSTLWYWPPEHFEELKFYQLIHIAAVMAIDIGMGKKSKSPKTKYAGLWRDHPWRRTPYPDPESVEARRSWLVCYFLCCNASMGLRRPNLIRWTSFMGECIEFLETSPEAAPSDRTLCEWVRSQHIAEEIGVQFSMDDPMATVSIADSKVQYALKGFERDLEKWSCQIPPEYQSTDLKLTEHVVNLYMHEVAMHVDHNVDEFKPPFTEEALRGIAEREPDMLTTAHISALSTCLTSIDGILENFFQFDVETIRCLPIYNLIRVAYAVVVLIKMYFAAATPNSELGKVINKDNMKVEHYLDTLLEIFRKAAAEEKSRPSAKFLMVLMMLKTWFHRQREGKTAQNPDTGTTSTLLTEAPTNTPNDGTQNGNRRNMKPESGQKAFSPANTPLQLLSEVATGNSRGQVRPESAGQYQGSSNDWQQNQQQQFPGYEPVHPMSSMQQAYGPIPGNIDPALGMDLGYLGHTMGDGFEQAIGMTLGVGDFAGYFGDESFFGLMDARGAGGFDGF</sequence>
<dbReference type="PANTHER" id="PTHR31845">
    <property type="entry name" value="FINGER DOMAIN PROTEIN, PUTATIVE-RELATED"/>
    <property type="match status" value="1"/>
</dbReference>
<evidence type="ECO:0000259" key="9">
    <source>
        <dbReference type="PROSITE" id="PS50048"/>
    </source>
</evidence>
<keyword evidence="2" id="KW-0479">Metal-binding</keyword>
<dbReference type="GO" id="GO:0001216">
    <property type="term" value="F:DNA-binding transcription activator activity"/>
    <property type="evidence" value="ECO:0007669"/>
    <property type="project" value="UniProtKB-ARBA"/>
</dbReference>
<dbReference type="SUPFAM" id="SSF57701">
    <property type="entry name" value="Zn2/Cys6 DNA-binding domain"/>
    <property type="match status" value="1"/>
</dbReference>
<dbReference type="SMART" id="SM00066">
    <property type="entry name" value="GAL4"/>
    <property type="match status" value="1"/>
</dbReference>
<dbReference type="GO" id="GO:0008270">
    <property type="term" value="F:zinc ion binding"/>
    <property type="evidence" value="ECO:0007669"/>
    <property type="project" value="InterPro"/>
</dbReference>
<name>A0A8H4RDT9_9HELO</name>
<feature type="region of interest" description="Disordered" evidence="8">
    <location>
        <begin position="889"/>
        <end position="908"/>
    </location>
</feature>
<dbReference type="InterPro" id="IPR012675">
    <property type="entry name" value="Beta-grasp_dom_sf"/>
</dbReference>
<comment type="caution">
    <text evidence="10">The sequence shown here is derived from an EMBL/GenBank/DDBJ whole genome shotgun (WGS) entry which is preliminary data.</text>
</comment>
<dbReference type="InterPro" id="IPR051089">
    <property type="entry name" value="prtT"/>
</dbReference>
<feature type="region of interest" description="Disordered" evidence="8">
    <location>
        <begin position="314"/>
        <end position="355"/>
    </location>
</feature>
<evidence type="ECO:0000256" key="4">
    <source>
        <dbReference type="ARBA" id="ARBA00023015"/>
    </source>
</evidence>
<dbReference type="PANTHER" id="PTHR31845:SF39">
    <property type="entry name" value="TRANSCRIPTION FACTOR PBCR-RELATED"/>
    <property type="match status" value="1"/>
</dbReference>
<keyword evidence="6" id="KW-0804">Transcription</keyword>
<dbReference type="Gene3D" id="3.10.20.30">
    <property type="match status" value="1"/>
</dbReference>
<feature type="compositionally biased region" description="Basic and acidic residues" evidence="8">
    <location>
        <begin position="183"/>
        <end position="194"/>
    </location>
</feature>
<dbReference type="AlphaFoldDB" id="A0A8H4RDT9"/>
<feature type="domain" description="Zn(2)-C6 fungal-type" evidence="9">
    <location>
        <begin position="196"/>
        <end position="230"/>
    </location>
</feature>
<dbReference type="Proteomes" id="UP000566819">
    <property type="component" value="Unassembled WGS sequence"/>
</dbReference>
<reference evidence="10 11" key="1">
    <citation type="submission" date="2020-03" db="EMBL/GenBank/DDBJ databases">
        <title>Draft Genome Sequence of Cudoniella acicularis.</title>
        <authorList>
            <person name="Buettner E."/>
            <person name="Kellner H."/>
        </authorList>
    </citation>
    <scope>NUCLEOTIDE SEQUENCE [LARGE SCALE GENOMIC DNA]</scope>
    <source>
        <strain evidence="10 11">DSM 108380</strain>
    </source>
</reference>
<feature type="region of interest" description="Disordered" evidence="8">
    <location>
        <begin position="369"/>
        <end position="388"/>
    </location>
</feature>
<evidence type="ECO:0000256" key="6">
    <source>
        <dbReference type="ARBA" id="ARBA00023163"/>
    </source>
</evidence>
<proteinExistence type="predicted"/>
<dbReference type="CDD" id="cd00067">
    <property type="entry name" value="GAL4"/>
    <property type="match status" value="1"/>
</dbReference>
<organism evidence="10 11">
    <name type="scientific">Cudoniella acicularis</name>
    <dbReference type="NCBI Taxonomy" id="354080"/>
    <lineage>
        <taxon>Eukaryota</taxon>
        <taxon>Fungi</taxon>
        <taxon>Dikarya</taxon>
        <taxon>Ascomycota</taxon>
        <taxon>Pezizomycotina</taxon>
        <taxon>Leotiomycetes</taxon>
        <taxon>Helotiales</taxon>
        <taxon>Tricladiaceae</taxon>
        <taxon>Cudoniella</taxon>
    </lineage>
</organism>
<dbReference type="FunFam" id="4.10.240.10:FF:000003">
    <property type="entry name" value="C6 transcription factor (Leu3)"/>
    <property type="match status" value="1"/>
</dbReference>
<keyword evidence="3" id="KW-0862">Zinc</keyword>
<dbReference type="InterPro" id="IPR001138">
    <property type="entry name" value="Zn2Cys6_DnaBD"/>
</dbReference>
<dbReference type="Gene3D" id="4.10.240.10">
    <property type="entry name" value="Zn(2)-C6 fungal-type DNA-binding domain"/>
    <property type="match status" value="1"/>
</dbReference>
<evidence type="ECO:0000313" key="11">
    <source>
        <dbReference type="Proteomes" id="UP000566819"/>
    </source>
</evidence>
<evidence type="ECO:0000256" key="8">
    <source>
        <dbReference type="SAM" id="MobiDB-lite"/>
    </source>
</evidence>
<gene>
    <name evidence="10" type="ORF">G7Y89_g11362</name>
</gene>
<keyword evidence="4" id="KW-0805">Transcription regulation</keyword>
<feature type="compositionally biased region" description="Low complexity" evidence="8">
    <location>
        <begin position="117"/>
        <end position="140"/>
    </location>
</feature>
<feature type="compositionally biased region" description="Polar residues" evidence="8">
    <location>
        <begin position="831"/>
        <end position="861"/>
    </location>
</feature>
<dbReference type="PROSITE" id="PS50048">
    <property type="entry name" value="ZN2_CY6_FUNGAL_2"/>
    <property type="match status" value="1"/>
</dbReference>
<feature type="compositionally biased region" description="Polar residues" evidence="8">
    <location>
        <begin position="375"/>
        <end position="388"/>
    </location>
</feature>
<evidence type="ECO:0000256" key="1">
    <source>
        <dbReference type="ARBA" id="ARBA00004123"/>
    </source>
</evidence>
<feature type="region of interest" description="Disordered" evidence="8">
    <location>
        <begin position="99"/>
        <end position="194"/>
    </location>
</feature>